<evidence type="ECO:0008006" key="3">
    <source>
        <dbReference type="Google" id="ProtNLM"/>
    </source>
</evidence>
<proteinExistence type="predicted"/>
<name>A0A2N5HSA6_9BACI</name>
<gene>
    <name evidence="1" type="ORF">CVD27_03105</name>
</gene>
<sequence length="28" mass="3247">METVEIFDPALCCETGVYGYHRIKKEVD</sequence>
<dbReference type="Proteomes" id="UP000234950">
    <property type="component" value="Unassembled WGS sequence"/>
</dbReference>
<dbReference type="AlphaFoldDB" id="A0A2N5HSA6"/>
<evidence type="ECO:0000313" key="1">
    <source>
        <dbReference type="EMBL" id="PLS08411.1"/>
    </source>
</evidence>
<protein>
    <recommendedName>
        <fullName evidence="3">Arsenical resistance operon transcriptional repressor ArsD</fullName>
    </recommendedName>
</protein>
<accession>A0A2N5HSA6</accession>
<comment type="caution">
    <text evidence="1">The sequence shown here is derived from an EMBL/GenBank/DDBJ whole genome shotgun (WGS) entry which is preliminary data.</text>
</comment>
<reference evidence="1 2" key="1">
    <citation type="submission" date="2017-11" db="EMBL/GenBank/DDBJ databases">
        <title>Comparitive Functional Genomics of Dry Heat Resistant strains isolated from the Viking Spacecraft.</title>
        <authorList>
            <person name="Seuylemezian A."/>
            <person name="Cooper K."/>
            <person name="Vaishampayan P."/>
        </authorList>
    </citation>
    <scope>NUCLEOTIDE SEQUENCE [LARGE SCALE GENOMIC DNA]</scope>
    <source>
        <strain evidence="1 2">V32-6</strain>
    </source>
</reference>
<evidence type="ECO:0000313" key="2">
    <source>
        <dbReference type="Proteomes" id="UP000234950"/>
    </source>
</evidence>
<organism evidence="1 2">
    <name type="scientific">Neobacillus cucumis</name>
    <dbReference type="NCBI Taxonomy" id="1740721"/>
    <lineage>
        <taxon>Bacteria</taxon>
        <taxon>Bacillati</taxon>
        <taxon>Bacillota</taxon>
        <taxon>Bacilli</taxon>
        <taxon>Bacillales</taxon>
        <taxon>Bacillaceae</taxon>
        <taxon>Neobacillus</taxon>
    </lineage>
</organism>
<keyword evidence="2" id="KW-1185">Reference proteome</keyword>
<dbReference type="EMBL" id="PGVE01000017">
    <property type="protein sequence ID" value="PLS08411.1"/>
    <property type="molecule type" value="Genomic_DNA"/>
</dbReference>